<feature type="region of interest" description="Disordered" evidence="6">
    <location>
        <begin position="299"/>
        <end position="338"/>
    </location>
</feature>
<evidence type="ECO:0000256" key="3">
    <source>
        <dbReference type="ARBA" id="ARBA00022989"/>
    </source>
</evidence>
<feature type="transmembrane region" description="Helical" evidence="7">
    <location>
        <begin position="57"/>
        <end position="76"/>
    </location>
</feature>
<keyword evidence="10" id="KW-1185">Reference proteome</keyword>
<proteinExistence type="inferred from homology"/>
<evidence type="ECO:0000256" key="6">
    <source>
        <dbReference type="SAM" id="MobiDB-lite"/>
    </source>
</evidence>
<keyword evidence="3 7" id="KW-1133">Transmembrane helix</keyword>
<evidence type="ECO:0000256" key="5">
    <source>
        <dbReference type="ARBA" id="ARBA00038359"/>
    </source>
</evidence>
<dbReference type="PANTHER" id="PTHR33048">
    <property type="entry name" value="PTH11-LIKE INTEGRAL MEMBRANE PROTEIN (AFU_ORTHOLOGUE AFUA_5G11245)"/>
    <property type="match status" value="1"/>
</dbReference>
<feature type="domain" description="Rhodopsin" evidence="8">
    <location>
        <begin position="34"/>
        <end position="114"/>
    </location>
</feature>
<accession>A0ABR1TD89</accession>
<dbReference type="PANTHER" id="PTHR33048:SF93">
    <property type="entry name" value="INTEGRAL MEMBRANE PROTEIN"/>
    <property type="match status" value="1"/>
</dbReference>
<comment type="caution">
    <text evidence="9">The sequence shown here is derived from an EMBL/GenBank/DDBJ whole genome shotgun (WGS) entry which is preliminary data.</text>
</comment>
<dbReference type="EMBL" id="JAQQWL010000012">
    <property type="protein sequence ID" value="KAK8043956.1"/>
    <property type="molecule type" value="Genomic_DNA"/>
</dbReference>
<dbReference type="Pfam" id="PF20684">
    <property type="entry name" value="Fung_rhodopsin"/>
    <property type="match status" value="1"/>
</dbReference>
<feature type="transmembrane region" description="Helical" evidence="7">
    <location>
        <begin position="16"/>
        <end position="37"/>
    </location>
</feature>
<dbReference type="GeneID" id="92097266"/>
<evidence type="ECO:0000256" key="4">
    <source>
        <dbReference type="ARBA" id="ARBA00023136"/>
    </source>
</evidence>
<keyword evidence="4 7" id="KW-0472">Membrane</keyword>
<evidence type="ECO:0000256" key="1">
    <source>
        <dbReference type="ARBA" id="ARBA00004141"/>
    </source>
</evidence>
<dbReference type="RefSeq" id="XP_066710351.1">
    <property type="nucleotide sequence ID" value="XM_066864203.1"/>
</dbReference>
<feature type="transmembrane region" description="Helical" evidence="7">
    <location>
        <begin position="240"/>
        <end position="261"/>
    </location>
</feature>
<sequence length="375" mass="39471">MIEVTPIGTIGGEGHWLLAISWATTGAAAVCFFLRLYTRLAVVKSYGWDDTIYNASFALLLACTIMVHVSTLYGLGQSQDAIWADSHDRLTKCLLYLIIAQIFGVSTMGTAKVSSACCCCASSPSPGTAAPSGPPSACCSSTRPSAPSPSPSNAPLPRSCGDKTIATGKCALPITPFAIALGAGCVAADLFFALFPWLFVWQLNRPSQERLIIAVAMSLGLAAAACGVKRTIDSIPTCAWSIAELAITLVCIAIPVCLPLFKHILSNYNLPPPVASEASAQKPASPGGVFALRTFGGSSMPGSKLSQSWPRNSQNRDDAESEFSLRRPTSGCDTKNTVQGIDVLARPQSRLGQGRGCNSEDVEKQTQLVCDGAYR</sequence>
<name>A0ABR1TD89_9PEZI</name>
<feature type="transmembrane region" description="Helical" evidence="7">
    <location>
        <begin position="177"/>
        <end position="199"/>
    </location>
</feature>
<reference evidence="9 10" key="1">
    <citation type="submission" date="2023-01" db="EMBL/GenBank/DDBJ databases">
        <title>Analysis of 21 Apiospora genomes using comparative genomics revels a genus with tremendous synthesis potential of carbohydrate active enzymes and secondary metabolites.</title>
        <authorList>
            <person name="Sorensen T."/>
        </authorList>
    </citation>
    <scope>NUCLEOTIDE SEQUENCE [LARGE SCALE GENOMIC DNA]</scope>
    <source>
        <strain evidence="9 10">CBS 135458</strain>
    </source>
</reference>
<evidence type="ECO:0000256" key="7">
    <source>
        <dbReference type="SAM" id="Phobius"/>
    </source>
</evidence>
<comment type="subcellular location">
    <subcellularLocation>
        <location evidence="1">Membrane</location>
        <topology evidence="1">Multi-pass membrane protein</topology>
    </subcellularLocation>
</comment>
<evidence type="ECO:0000313" key="10">
    <source>
        <dbReference type="Proteomes" id="UP001480595"/>
    </source>
</evidence>
<dbReference type="InterPro" id="IPR052337">
    <property type="entry name" value="SAT4-like"/>
</dbReference>
<dbReference type="Proteomes" id="UP001480595">
    <property type="component" value="Unassembled WGS sequence"/>
</dbReference>
<evidence type="ECO:0000256" key="2">
    <source>
        <dbReference type="ARBA" id="ARBA00022692"/>
    </source>
</evidence>
<feature type="compositionally biased region" description="Polar residues" evidence="6">
    <location>
        <begin position="299"/>
        <end position="313"/>
    </location>
</feature>
<protein>
    <recommendedName>
        <fullName evidence="8">Rhodopsin domain-containing protein</fullName>
    </recommendedName>
</protein>
<gene>
    <name evidence="9" type="ORF">PG994_012794</name>
</gene>
<evidence type="ECO:0000259" key="8">
    <source>
        <dbReference type="Pfam" id="PF20684"/>
    </source>
</evidence>
<comment type="similarity">
    <text evidence="5">Belongs to the SAT4 family.</text>
</comment>
<feature type="transmembrane region" description="Helical" evidence="7">
    <location>
        <begin position="211"/>
        <end position="228"/>
    </location>
</feature>
<keyword evidence="2 7" id="KW-0812">Transmembrane</keyword>
<organism evidence="9 10">
    <name type="scientific">Apiospora phragmitis</name>
    <dbReference type="NCBI Taxonomy" id="2905665"/>
    <lineage>
        <taxon>Eukaryota</taxon>
        <taxon>Fungi</taxon>
        <taxon>Dikarya</taxon>
        <taxon>Ascomycota</taxon>
        <taxon>Pezizomycotina</taxon>
        <taxon>Sordariomycetes</taxon>
        <taxon>Xylariomycetidae</taxon>
        <taxon>Amphisphaeriales</taxon>
        <taxon>Apiosporaceae</taxon>
        <taxon>Apiospora</taxon>
    </lineage>
</organism>
<dbReference type="InterPro" id="IPR049326">
    <property type="entry name" value="Rhodopsin_dom_fungi"/>
</dbReference>
<evidence type="ECO:0000313" key="9">
    <source>
        <dbReference type="EMBL" id="KAK8043956.1"/>
    </source>
</evidence>